<name>A0ABQ5NFN3_9BACI</name>
<comment type="caution">
    <text evidence="1">The sequence shown here is derived from an EMBL/GenBank/DDBJ whole genome shotgun (WGS) entry which is preliminary data.</text>
</comment>
<gene>
    <name evidence="1" type="ORF">LYSBPC_03190</name>
</gene>
<organism evidence="1 2">
    <name type="scientific">Lysinibacillus piscis</name>
    <dbReference type="NCBI Taxonomy" id="2518931"/>
    <lineage>
        <taxon>Bacteria</taxon>
        <taxon>Bacillati</taxon>
        <taxon>Bacillota</taxon>
        <taxon>Bacilli</taxon>
        <taxon>Bacillales</taxon>
        <taxon>Bacillaceae</taxon>
        <taxon>Lysinibacillus</taxon>
    </lineage>
</organism>
<dbReference type="RefSeq" id="WP_264986925.1">
    <property type="nucleotide sequence ID" value="NZ_BRZA01000001.1"/>
</dbReference>
<dbReference type="EMBL" id="BRZA01000001">
    <property type="protein sequence ID" value="GLC87192.1"/>
    <property type="molecule type" value="Genomic_DNA"/>
</dbReference>
<keyword evidence="2" id="KW-1185">Reference proteome</keyword>
<proteinExistence type="predicted"/>
<evidence type="ECO:0000313" key="1">
    <source>
        <dbReference type="EMBL" id="GLC87192.1"/>
    </source>
</evidence>
<dbReference type="Proteomes" id="UP001065593">
    <property type="component" value="Unassembled WGS sequence"/>
</dbReference>
<protein>
    <submittedName>
        <fullName evidence="1">Uncharacterized protein</fullName>
    </submittedName>
</protein>
<evidence type="ECO:0000313" key="2">
    <source>
        <dbReference type="Proteomes" id="UP001065593"/>
    </source>
</evidence>
<reference evidence="1" key="1">
    <citation type="submission" date="2022-08" db="EMBL/GenBank/DDBJ databases">
        <title>Draft genome sequence of Lysinibacillus sp. strain KH24.</title>
        <authorList>
            <person name="Kanbe H."/>
            <person name="Itoh H."/>
        </authorList>
    </citation>
    <scope>NUCLEOTIDE SEQUENCE</scope>
    <source>
        <strain evidence="1">KH24</strain>
    </source>
</reference>
<accession>A0ABQ5NFN3</accession>
<sequence length="99" mass="11314">MTGHSIYAPTGIKIKYTHVDLKQKLVTSVISINNEPKLTITINTDTGVINKIGHIDEIIKLSPDMDEESYMDEIKHWSETFIHHNISDPESYFEGFLPK</sequence>